<dbReference type="Proteomes" id="UP000291116">
    <property type="component" value="Unassembled WGS sequence"/>
</dbReference>
<dbReference type="AlphaFoldDB" id="A0A448ZF35"/>
<keyword evidence="3" id="KW-0067">ATP-binding</keyword>
<dbReference type="Gene3D" id="1.10.1780.10">
    <property type="entry name" value="Clp, N-terminal domain"/>
    <property type="match status" value="1"/>
</dbReference>
<dbReference type="SUPFAM" id="SSF52540">
    <property type="entry name" value="P-loop containing nucleoside triphosphate hydrolases"/>
    <property type="match status" value="2"/>
</dbReference>
<dbReference type="InterPro" id="IPR028299">
    <property type="entry name" value="ClpA/B_CS2"/>
</dbReference>
<dbReference type="Pfam" id="PF00004">
    <property type="entry name" value="AAA"/>
    <property type="match status" value="1"/>
</dbReference>
<keyword evidence="6" id="KW-0732">Signal</keyword>
<protein>
    <recommendedName>
        <fullName evidence="7">FHA domain-containing protein</fullName>
    </recommendedName>
</protein>
<keyword evidence="4" id="KW-0143">Chaperone</keyword>
<gene>
    <name evidence="8" type="ORF">PSNMU_V1.4_AUG-EV-PASAV3_0074830</name>
</gene>
<evidence type="ECO:0000256" key="5">
    <source>
        <dbReference type="SAM" id="MobiDB-lite"/>
    </source>
</evidence>
<keyword evidence="2" id="KW-0547">Nucleotide-binding</keyword>
<dbReference type="SMART" id="SM00382">
    <property type="entry name" value="AAA"/>
    <property type="match status" value="2"/>
</dbReference>
<dbReference type="InterPro" id="IPR000253">
    <property type="entry name" value="FHA_dom"/>
</dbReference>
<dbReference type="InterPro" id="IPR027417">
    <property type="entry name" value="P-loop_NTPase"/>
</dbReference>
<evidence type="ECO:0000256" key="6">
    <source>
        <dbReference type="SAM" id="SignalP"/>
    </source>
</evidence>
<dbReference type="PROSITE" id="PS00871">
    <property type="entry name" value="CLPAB_2"/>
    <property type="match status" value="1"/>
</dbReference>
<dbReference type="InterPro" id="IPR003959">
    <property type="entry name" value="ATPase_AAA_core"/>
</dbReference>
<dbReference type="InterPro" id="IPR004176">
    <property type="entry name" value="Clp_R_N"/>
</dbReference>
<dbReference type="CDD" id="cd19499">
    <property type="entry name" value="RecA-like_ClpB_Hsp104-like"/>
    <property type="match status" value="1"/>
</dbReference>
<dbReference type="SMART" id="SM01086">
    <property type="entry name" value="ClpB_D2-small"/>
    <property type="match status" value="1"/>
</dbReference>
<keyword evidence="9" id="KW-1185">Reference proteome</keyword>
<dbReference type="InterPro" id="IPR041546">
    <property type="entry name" value="ClpA/ClpB_AAA_lid"/>
</dbReference>
<dbReference type="GO" id="GO:0005737">
    <property type="term" value="C:cytoplasm"/>
    <property type="evidence" value="ECO:0007669"/>
    <property type="project" value="TreeGrafter"/>
</dbReference>
<dbReference type="EMBL" id="CAACVS010000291">
    <property type="protein sequence ID" value="VEU40581.1"/>
    <property type="molecule type" value="Genomic_DNA"/>
</dbReference>
<dbReference type="SUPFAM" id="SSF81923">
    <property type="entry name" value="Double Clp-N motif"/>
    <property type="match status" value="1"/>
</dbReference>
<sequence>MQLCRTVSALYLAALAFVSVPMFATEAFMTGQPHTISSVGSSRLDTRQFVFDRMTEDCIGAIVTSQKQAQKFSQKQVELPFLVAGVVDLPETPAMERTLKQYGVTWRKTVSALGELYPDQGKSQGLGGFFTAPDPSDDLAFGRDVQKVLKEAGNIATAMESQKIQTHHLLLSMLQYKEGDPPRAVTDASTNGAYYLLTKIDPDIDAVDMCVSLLGHLAESDENERDLVTGVGSTAGTKTLDELGVDLTAQAKDGLLDVVQGRDKEMDSCIRTLVRRRKNNVCLVGEAGVGKTSIVEGLAQILVSDRCPQRLKGTRLVSLELANLVAGTKYRGEFEERLQAVVQEISDPKAPPTILFIDEIHNLVGAGAAEGGMDAANLLKPALARSQLQLIGATTISEYRKYIEKDAALERRLQPVMCKEPTVPETVDILRAIAGSYEKHHKVKYSPDSLVAAAKLSERYLTDRFLPDKAIDLMDEAGAIAHLSSFSVSNDVDREEGYATNEEGENNVPLVDEQTVMEIISEWAKIPLGKLESSEMNRLVQLEEDMTLRVKGQQKAIQSVSRAVRRARSGLRDPNRPIASFMFCGPTGTGKTELCKTLAETYYGSEKDMIRIDCSEYMEKHSVSRLTGPPPGYIGYDEGGQLTEAVRRAPHSVVLLDELEKAHGDVLNILLQILEDGMLTDGKGRTVNFKNTILIMTSNVGSQNILALSRQHSEQQQGDSLYAQLSETVKESLEATMKPELLNRMDEIVVFSPLSGTDLSSITGLILSKTIKRAEAEQDLKISATPSLCEKVMEEGSSNAAQFGARPMRRAAQRFFEDAVSDALIRGFLKKGDEAIVDLVAEANGSSSHHTVEVRRSSDNEVLQVLVDKVSQGIGSAQMQREDTIEKLSSMMDDAPRTKKKSRPSEDIDVEVDPVR</sequence>
<evidence type="ECO:0000313" key="9">
    <source>
        <dbReference type="Proteomes" id="UP000291116"/>
    </source>
</evidence>
<dbReference type="InterPro" id="IPR036628">
    <property type="entry name" value="Clp_N_dom_sf"/>
</dbReference>
<dbReference type="GO" id="GO:0005524">
    <property type="term" value="F:ATP binding"/>
    <property type="evidence" value="ECO:0007669"/>
    <property type="project" value="UniProtKB-KW"/>
</dbReference>
<evidence type="ECO:0000256" key="1">
    <source>
        <dbReference type="ARBA" id="ARBA00022737"/>
    </source>
</evidence>
<evidence type="ECO:0000313" key="8">
    <source>
        <dbReference type="EMBL" id="VEU40581.1"/>
    </source>
</evidence>
<dbReference type="InterPro" id="IPR003593">
    <property type="entry name" value="AAA+_ATPase"/>
</dbReference>
<keyword evidence="1" id="KW-0677">Repeat</keyword>
<dbReference type="InterPro" id="IPR001270">
    <property type="entry name" value="ClpA/B"/>
</dbReference>
<dbReference type="GO" id="GO:0034605">
    <property type="term" value="P:cellular response to heat"/>
    <property type="evidence" value="ECO:0007669"/>
    <property type="project" value="TreeGrafter"/>
</dbReference>
<dbReference type="PROSITE" id="PS50006">
    <property type="entry name" value="FHA_DOMAIN"/>
    <property type="match status" value="1"/>
</dbReference>
<dbReference type="GO" id="GO:0016887">
    <property type="term" value="F:ATP hydrolysis activity"/>
    <property type="evidence" value="ECO:0007669"/>
    <property type="project" value="InterPro"/>
</dbReference>
<dbReference type="Gene3D" id="1.10.8.60">
    <property type="match status" value="2"/>
</dbReference>
<dbReference type="Gene3D" id="3.40.50.300">
    <property type="entry name" value="P-loop containing nucleotide triphosphate hydrolases"/>
    <property type="match status" value="2"/>
</dbReference>
<proteinExistence type="predicted"/>
<evidence type="ECO:0000256" key="4">
    <source>
        <dbReference type="ARBA" id="ARBA00023186"/>
    </source>
</evidence>
<dbReference type="Pfam" id="PF17871">
    <property type="entry name" value="AAA_lid_9"/>
    <property type="match status" value="1"/>
</dbReference>
<dbReference type="PRINTS" id="PR00300">
    <property type="entry name" value="CLPPROTEASEA"/>
</dbReference>
<dbReference type="Pfam" id="PF02861">
    <property type="entry name" value="Clp_N"/>
    <property type="match status" value="1"/>
</dbReference>
<organism evidence="8 9">
    <name type="scientific">Pseudo-nitzschia multistriata</name>
    <dbReference type="NCBI Taxonomy" id="183589"/>
    <lineage>
        <taxon>Eukaryota</taxon>
        <taxon>Sar</taxon>
        <taxon>Stramenopiles</taxon>
        <taxon>Ochrophyta</taxon>
        <taxon>Bacillariophyta</taxon>
        <taxon>Bacillariophyceae</taxon>
        <taxon>Bacillariophycidae</taxon>
        <taxon>Bacillariales</taxon>
        <taxon>Bacillariaceae</taxon>
        <taxon>Pseudo-nitzschia</taxon>
    </lineage>
</organism>
<name>A0A448ZF35_9STRA</name>
<accession>A0A448ZF35</accession>
<evidence type="ECO:0000256" key="3">
    <source>
        <dbReference type="ARBA" id="ARBA00022840"/>
    </source>
</evidence>
<feature type="signal peptide" evidence="6">
    <location>
        <begin position="1"/>
        <end position="24"/>
    </location>
</feature>
<feature type="region of interest" description="Disordered" evidence="5">
    <location>
        <begin position="887"/>
        <end position="916"/>
    </location>
</feature>
<dbReference type="InterPro" id="IPR019489">
    <property type="entry name" value="Clp_ATPase_C"/>
</dbReference>
<feature type="compositionally biased region" description="Acidic residues" evidence="5">
    <location>
        <begin position="907"/>
        <end position="916"/>
    </location>
</feature>
<dbReference type="OrthoDB" id="47330at2759"/>
<dbReference type="CDD" id="cd00009">
    <property type="entry name" value="AAA"/>
    <property type="match status" value="1"/>
</dbReference>
<dbReference type="Pfam" id="PF07724">
    <property type="entry name" value="AAA_2"/>
    <property type="match status" value="1"/>
</dbReference>
<dbReference type="Pfam" id="PF10431">
    <property type="entry name" value="ClpB_D2-small"/>
    <property type="match status" value="1"/>
</dbReference>
<evidence type="ECO:0000256" key="2">
    <source>
        <dbReference type="ARBA" id="ARBA00022741"/>
    </source>
</evidence>
<dbReference type="PANTHER" id="PTHR11638">
    <property type="entry name" value="ATP-DEPENDENT CLP PROTEASE"/>
    <property type="match status" value="1"/>
</dbReference>
<feature type="chain" id="PRO_5019087158" description="FHA domain-containing protein" evidence="6">
    <location>
        <begin position="25"/>
        <end position="916"/>
    </location>
</feature>
<feature type="domain" description="FHA" evidence="7">
    <location>
        <begin position="139"/>
        <end position="200"/>
    </location>
</feature>
<dbReference type="InterPro" id="IPR050130">
    <property type="entry name" value="ClpA_ClpB"/>
</dbReference>
<evidence type="ECO:0000259" key="7">
    <source>
        <dbReference type="PROSITE" id="PS50006"/>
    </source>
</evidence>
<dbReference type="FunFam" id="3.40.50.300:FF:000025">
    <property type="entry name" value="ATP-dependent Clp protease subunit"/>
    <property type="match status" value="1"/>
</dbReference>
<reference evidence="8 9" key="1">
    <citation type="submission" date="2019-01" db="EMBL/GenBank/DDBJ databases">
        <authorList>
            <person name="Ferrante I. M."/>
        </authorList>
    </citation>
    <scope>NUCLEOTIDE SEQUENCE [LARGE SCALE GENOMIC DNA]</scope>
    <source>
        <strain evidence="8 9">B856</strain>
    </source>
</reference>
<dbReference type="PANTHER" id="PTHR11638:SF18">
    <property type="entry name" value="HEAT SHOCK PROTEIN 104"/>
    <property type="match status" value="1"/>
</dbReference>